<dbReference type="PANTHER" id="PTHR23513:SF6">
    <property type="entry name" value="MAJOR FACILITATOR SUPERFAMILY ASSOCIATED DOMAIN-CONTAINING PROTEIN"/>
    <property type="match status" value="1"/>
</dbReference>
<evidence type="ECO:0000313" key="9">
    <source>
        <dbReference type="EMBL" id="MBF4763540.1"/>
    </source>
</evidence>
<dbReference type="GO" id="GO:0005886">
    <property type="term" value="C:plasma membrane"/>
    <property type="evidence" value="ECO:0007669"/>
    <property type="project" value="UniProtKB-SubCell"/>
</dbReference>
<evidence type="ECO:0000256" key="6">
    <source>
        <dbReference type="ARBA" id="ARBA00023136"/>
    </source>
</evidence>
<feature type="transmembrane region" description="Helical" evidence="7">
    <location>
        <begin position="160"/>
        <end position="185"/>
    </location>
</feature>
<dbReference type="CDD" id="cd06173">
    <property type="entry name" value="MFS_MefA_like"/>
    <property type="match status" value="1"/>
</dbReference>
<dbReference type="Pfam" id="PF05977">
    <property type="entry name" value="MFS_3"/>
    <property type="match status" value="1"/>
</dbReference>
<dbReference type="RefSeq" id="WP_194706731.1">
    <property type="nucleotide sequence ID" value="NZ_JADKPN010000005.1"/>
</dbReference>
<feature type="transmembrane region" description="Helical" evidence="7">
    <location>
        <begin position="383"/>
        <end position="402"/>
    </location>
</feature>
<protein>
    <submittedName>
        <fullName evidence="9">MFS transporter</fullName>
    </submittedName>
</protein>
<dbReference type="PANTHER" id="PTHR23513">
    <property type="entry name" value="INTEGRAL MEMBRANE EFFLUX PROTEIN-RELATED"/>
    <property type="match status" value="1"/>
</dbReference>
<proteinExistence type="predicted"/>
<sequence>MSLGEQRDFRLFWTAETVSGFGSYVTTLAIQVLVVVTLHESAAGVGLVNAARFLPYLVLGLVVGVLVDRVRRRPILVATDLGRGLLLVAIPLLAMADQLTLALLVVFMVAFGTLSLLNDSASQSFVPRLVPRPLLTRANARLDQSDAVAQTSGPALAGGLVALLSAPWAVLVDAASFLASALLVARTRVAEPPSRSVDLRSMRQVPTELREGLRWVYRHRTLTPFAIGTHIWFLFNAMAGAALPVFALRQLDLGALGFGLLLALAGVGAVVGSSYAERLGNAFGAGRVSIACIVGNAVAWALVASSPGDSVLTWAVFGAGQLLLGVSMGAENANTMGYRQSVTPDELQGRMNTTMRSINRAMVVVGAPLGGLLADSVGLRPVLYVAAAGFLLVAAGLALTPFRDARIPQETSVANPNDE</sequence>
<dbReference type="AlphaFoldDB" id="A0A930VGK4"/>
<feature type="domain" description="Major facilitator superfamily (MFS) profile" evidence="8">
    <location>
        <begin position="221"/>
        <end position="419"/>
    </location>
</feature>
<evidence type="ECO:0000256" key="3">
    <source>
        <dbReference type="ARBA" id="ARBA00022475"/>
    </source>
</evidence>
<feature type="transmembrane region" description="Helical" evidence="7">
    <location>
        <begin position="87"/>
        <end position="111"/>
    </location>
</feature>
<feature type="transmembrane region" description="Helical" evidence="7">
    <location>
        <begin position="311"/>
        <end position="330"/>
    </location>
</feature>
<keyword evidence="5 7" id="KW-1133">Transmembrane helix</keyword>
<feature type="transmembrane region" description="Helical" evidence="7">
    <location>
        <begin position="253"/>
        <end position="276"/>
    </location>
</feature>
<evidence type="ECO:0000256" key="7">
    <source>
        <dbReference type="SAM" id="Phobius"/>
    </source>
</evidence>
<dbReference type="GO" id="GO:0022857">
    <property type="term" value="F:transmembrane transporter activity"/>
    <property type="evidence" value="ECO:0007669"/>
    <property type="project" value="InterPro"/>
</dbReference>
<dbReference type="Gene3D" id="1.20.1250.20">
    <property type="entry name" value="MFS general substrate transporter like domains"/>
    <property type="match status" value="1"/>
</dbReference>
<gene>
    <name evidence="9" type="ORF">ISU07_10410</name>
</gene>
<dbReference type="SUPFAM" id="SSF103473">
    <property type="entry name" value="MFS general substrate transporter"/>
    <property type="match status" value="1"/>
</dbReference>
<feature type="transmembrane region" description="Helical" evidence="7">
    <location>
        <begin position="50"/>
        <end position="67"/>
    </location>
</feature>
<accession>A0A930VGK4</accession>
<feature type="transmembrane region" description="Helical" evidence="7">
    <location>
        <begin position="358"/>
        <end position="377"/>
    </location>
</feature>
<feature type="transmembrane region" description="Helical" evidence="7">
    <location>
        <begin position="21"/>
        <end position="38"/>
    </location>
</feature>
<keyword evidence="10" id="KW-1185">Reference proteome</keyword>
<evidence type="ECO:0000256" key="2">
    <source>
        <dbReference type="ARBA" id="ARBA00022448"/>
    </source>
</evidence>
<feature type="transmembrane region" description="Helical" evidence="7">
    <location>
        <begin position="288"/>
        <end position="305"/>
    </location>
</feature>
<evidence type="ECO:0000256" key="5">
    <source>
        <dbReference type="ARBA" id="ARBA00022989"/>
    </source>
</evidence>
<keyword evidence="3" id="KW-1003">Cell membrane</keyword>
<keyword evidence="6 7" id="KW-0472">Membrane</keyword>
<dbReference type="PROSITE" id="PS50850">
    <property type="entry name" value="MFS"/>
    <property type="match status" value="1"/>
</dbReference>
<dbReference type="EMBL" id="JADKPN010000005">
    <property type="protein sequence ID" value="MBF4763540.1"/>
    <property type="molecule type" value="Genomic_DNA"/>
</dbReference>
<comment type="subcellular location">
    <subcellularLocation>
        <location evidence="1">Cell membrane</location>
        <topology evidence="1">Multi-pass membrane protein</topology>
    </subcellularLocation>
</comment>
<evidence type="ECO:0000256" key="1">
    <source>
        <dbReference type="ARBA" id="ARBA00004651"/>
    </source>
</evidence>
<evidence type="ECO:0000259" key="8">
    <source>
        <dbReference type="PROSITE" id="PS50850"/>
    </source>
</evidence>
<dbReference type="InterPro" id="IPR036259">
    <property type="entry name" value="MFS_trans_sf"/>
</dbReference>
<dbReference type="Proteomes" id="UP000640489">
    <property type="component" value="Unassembled WGS sequence"/>
</dbReference>
<keyword evidence="4 7" id="KW-0812">Transmembrane</keyword>
<evidence type="ECO:0000256" key="4">
    <source>
        <dbReference type="ARBA" id="ARBA00022692"/>
    </source>
</evidence>
<keyword evidence="2" id="KW-0813">Transport</keyword>
<dbReference type="InterPro" id="IPR020846">
    <property type="entry name" value="MFS_dom"/>
</dbReference>
<comment type="caution">
    <text evidence="9">The sequence shown here is derived from an EMBL/GenBank/DDBJ whole genome shotgun (WGS) entry which is preliminary data.</text>
</comment>
<organism evidence="9 10">
    <name type="scientific">Nocardioides islandensis</name>
    <dbReference type="NCBI Taxonomy" id="433663"/>
    <lineage>
        <taxon>Bacteria</taxon>
        <taxon>Bacillati</taxon>
        <taxon>Actinomycetota</taxon>
        <taxon>Actinomycetes</taxon>
        <taxon>Propionibacteriales</taxon>
        <taxon>Nocardioidaceae</taxon>
        <taxon>Nocardioides</taxon>
    </lineage>
</organism>
<name>A0A930VGK4_9ACTN</name>
<reference evidence="9" key="1">
    <citation type="submission" date="2020-11" db="EMBL/GenBank/DDBJ databases">
        <title>Nocardioides sp. nov., isolated from Soil of Cynanchum wilfordii Hemsley rhizosphere.</title>
        <authorList>
            <person name="Lee J.-S."/>
            <person name="Suh M.K."/>
            <person name="Kim J.-S."/>
        </authorList>
    </citation>
    <scope>NUCLEOTIDE SEQUENCE</scope>
    <source>
        <strain evidence="9">KCTC 19275</strain>
    </source>
</reference>
<feature type="transmembrane region" description="Helical" evidence="7">
    <location>
        <begin position="222"/>
        <end position="247"/>
    </location>
</feature>
<evidence type="ECO:0000313" key="10">
    <source>
        <dbReference type="Proteomes" id="UP000640489"/>
    </source>
</evidence>
<dbReference type="InterPro" id="IPR010290">
    <property type="entry name" value="TM_effector"/>
</dbReference>